<evidence type="ECO:0000256" key="6">
    <source>
        <dbReference type="ARBA" id="ARBA00022833"/>
    </source>
</evidence>
<proteinExistence type="inferred from homology"/>
<name>A0A3S1A721_ELYCH</name>
<reference evidence="15 16" key="1">
    <citation type="submission" date="2019-01" db="EMBL/GenBank/DDBJ databases">
        <title>A draft genome assembly of the solar-powered sea slug Elysia chlorotica.</title>
        <authorList>
            <person name="Cai H."/>
            <person name="Li Q."/>
            <person name="Fang X."/>
            <person name="Li J."/>
            <person name="Curtis N.E."/>
            <person name="Altenburger A."/>
            <person name="Shibata T."/>
            <person name="Feng M."/>
            <person name="Maeda T."/>
            <person name="Schwartz J.A."/>
            <person name="Shigenobu S."/>
            <person name="Lundholm N."/>
            <person name="Nishiyama T."/>
            <person name="Yang H."/>
            <person name="Hasebe M."/>
            <person name="Li S."/>
            <person name="Pierce S.K."/>
            <person name="Wang J."/>
        </authorList>
    </citation>
    <scope>NUCLEOTIDE SEQUENCE [LARGE SCALE GENOMIC DNA]</scope>
    <source>
        <strain evidence="15">EC2010</strain>
        <tissue evidence="15">Whole organism of an adult</tissue>
    </source>
</reference>
<dbReference type="STRING" id="188477.A0A3S1A721"/>
<comment type="cofactor">
    <cofactor evidence="9 11">
        <name>Zn(2+)</name>
        <dbReference type="ChEBI" id="CHEBI:29105"/>
    </cofactor>
    <text evidence="9 11">Binds 1 zinc ion per subunit.</text>
</comment>
<feature type="binding site" evidence="9">
    <location>
        <position position="372"/>
    </location>
    <ligand>
        <name>Zn(2+)</name>
        <dbReference type="ChEBI" id="CHEBI:29105"/>
        <note>catalytic</note>
    </ligand>
</feature>
<dbReference type="GO" id="GO:0006508">
    <property type="term" value="P:proteolysis"/>
    <property type="evidence" value="ECO:0007669"/>
    <property type="project" value="UniProtKB-KW"/>
</dbReference>
<dbReference type="InterPro" id="IPR001930">
    <property type="entry name" value="Peptidase_M1"/>
</dbReference>
<feature type="domain" description="Aminopeptidase N-like N-terminal" evidence="14">
    <location>
        <begin position="80"/>
        <end position="265"/>
    </location>
</feature>
<comment type="similarity">
    <text evidence="1 11">Belongs to the peptidase M1 family.</text>
</comment>
<dbReference type="Gene3D" id="1.10.390.10">
    <property type="entry name" value="Neutral Protease Domain 2"/>
    <property type="match status" value="1"/>
</dbReference>
<evidence type="ECO:0000259" key="13">
    <source>
        <dbReference type="Pfam" id="PF11838"/>
    </source>
</evidence>
<dbReference type="Gene3D" id="1.25.50.20">
    <property type="match status" value="1"/>
</dbReference>
<dbReference type="PANTHER" id="PTHR11533:SF174">
    <property type="entry name" value="PUROMYCIN-SENSITIVE AMINOPEPTIDASE-RELATED"/>
    <property type="match status" value="1"/>
</dbReference>
<keyword evidence="4 9" id="KW-0479">Metal-binding</keyword>
<dbReference type="InterPro" id="IPR050344">
    <property type="entry name" value="Peptidase_M1_aminopeptidases"/>
</dbReference>
<dbReference type="Pfam" id="PF11838">
    <property type="entry name" value="ERAP1_C"/>
    <property type="match status" value="1"/>
</dbReference>
<evidence type="ECO:0000256" key="1">
    <source>
        <dbReference type="ARBA" id="ARBA00010136"/>
    </source>
</evidence>
<dbReference type="GO" id="GO:0070006">
    <property type="term" value="F:metalloaminopeptidase activity"/>
    <property type="evidence" value="ECO:0007669"/>
    <property type="project" value="TreeGrafter"/>
</dbReference>
<dbReference type="InterPro" id="IPR034016">
    <property type="entry name" value="M1_APN-typ"/>
</dbReference>
<dbReference type="InterPro" id="IPR024571">
    <property type="entry name" value="ERAP1-like_C_dom"/>
</dbReference>
<dbReference type="SUPFAM" id="SSF63737">
    <property type="entry name" value="Leukotriene A4 hydrolase N-terminal domain"/>
    <property type="match status" value="1"/>
</dbReference>
<feature type="active site" description="Proton acceptor" evidence="8">
    <location>
        <position position="373"/>
    </location>
</feature>
<dbReference type="FunFam" id="2.60.40.1730:FF:000002">
    <property type="entry name" value="Aminopeptidase"/>
    <property type="match status" value="1"/>
</dbReference>
<feature type="binding site" evidence="9">
    <location>
        <position position="395"/>
    </location>
    <ligand>
        <name>Zn(2+)</name>
        <dbReference type="ChEBI" id="CHEBI:29105"/>
        <note>catalytic</note>
    </ligand>
</feature>
<protein>
    <recommendedName>
        <fullName evidence="11">Aminopeptidase</fullName>
        <ecNumber evidence="11">3.4.11.-</ecNumber>
    </recommendedName>
</protein>
<dbReference type="InterPro" id="IPR014782">
    <property type="entry name" value="Peptidase_M1_dom"/>
</dbReference>
<dbReference type="GO" id="GO:0008270">
    <property type="term" value="F:zinc ion binding"/>
    <property type="evidence" value="ECO:0007669"/>
    <property type="project" value="UniProtKB-UniRule"/>
</dbReference>
<dbReference type="GO" id="GO:0042277">
    <property type="term" value="F:peptide binding"/>
    <property type="evidence" value="ECO:0007669"/>
    <property type="project" value="TreeGrafter"/>
</dbReference>
<dbReference type="Gene3D" id="2.60.40.1910">
    <property type="match status" value="1"/>
</dbReference>
<evidence type="ECO:0000313" key="15">
    <source>
        <dbReference type="EMBL" id="RUS84310.1"/>
    </source>
</evidence>
<dbReference type="PRINTS" id="PR00756">
    <property type="entry name" value="ALADIPTASE"/>
</dbReference>
<evidence type="ECO:0000256" key="10">
    <source>
        <dbReference type="PIRSR" id="PIRSR634016-4"/>
    </source>
</evidence>
<feature type="non-terminal residue" evidence="15">
    <location>
        <position position="1"/>
    </location>
</feature>
<dbReference type="SUPFAM" id="SSF55486">
    <property type="entry name" value="Metalloproteases ('zincins'), catalytic domain"/>
    <property type="match status" value="1"/>
</dbReference>
<evidence type="ECO:0000256" key="8">
    <source>
        <dbReference type="PIRSR" id="PIRSR634016-1"/>
    </source>
</evidence>
<dbReference type="Proteomes" id="UP000271974">
    <property type="component" value="Unassembled WGS sequence"/>
</dbReference>
<dbReference type="GO" id="GO:0005615">
    <property type="term" value="C:extracellular space"/>
    <property type="evidence" value="ECO:0007669"/>
    <property type="project" value="TreeGrafter"/>
</dbReference>
<evidence type="ECO:0000259" key="14">
    <source>
        <dbReference type="Pfam" id="PF17900"/>
    </source>
</evidence>
<dbReference type="InterPro" id="IPR027268">
    <property type="entry name" value="Peptidase_M4/M1_CTD_sf"/>
</dbReference>
<evidence type="ECO:0000256" key="3">
    <source>
        <dbReference type="ARBA" id="ARBA00022670"/>
    </source>
</evidence>
<dbReference type="OrthoDB" id="275509at2759"/>
<dbReference type="GO" id="GO:0043171">
    <property type="term" value="P:peptide catabolic process"/>
    <property type="evidence" value="ECO:0007669"/>
    <property type="project" value="TreeGrafter"/>
</dbReference>
<comment type="caution">
    <text evidence="15">The sequence shown here is derived from an EMBL/GenBank/DDBJ whole genome shotgun (WGS) entry which is preliminary data.</text>
</comment>
<evidence type="ECO:0000259" key="12">
    <source>
        <dbReference type="Pfam" id="PF01433"/>
    </source>
</evidence>
<evidence type="ECO:0000256" key="5">
    <source>
        <dbReference type="ARBA" id="ARBA00022801"/>
    </source>
</evidence>
<dbReference type="InterPro" id="IPR042097">
    <property type="entry name" value="Aminopeptidase_N-like_N_sf"/>
</dbReference>
<dbReference type="GO" id="GO:0016020">
    <property type="term" value="C:membrane"/>
    <property type="evidence" value="ECO:0007669"/>
    <property type="project" value="TreeGrafter"/>
</dbReference>
<keyword evidence="6 9" id="KW-0862">Zinc</keyword>
<evidence type="ECO:0000256" key="4">
    <source>
        <dbReference type="ARBA" id="ARBA00022723"/>
    </source>
</evidence>
<dbReference type="Pfam" id="PF17900">
    <property type="entry name" value="Peptidase_M1_N"/>
    <property type="match status" value="1"/>
</dbReference>
<dbReference type="Pfam" id="PF01433">
    <property type="entry name" value="Peptidase_M1"/>
    <property type="match status" value="1"/>
</dbReference>
<feature type="site" description="Transition state stabilizer" evidence="10">
    <location>
        <position position="458"/>
    </location>
</feature>
<dbReference type="AlphaFoldDB" id="A0A3S1A721"/>
<dbReference type="EMBL" id="RQTK01000210">
    <property type="protein sequence ID" value="RUS84310.1"/>
    <property type="molecule type" value="Genomic_DNA"/>
</dbReference>
<dbReference type="Gene3D" id="2.60.40.1730">
    <property type="entry name" value="tricorn interacting facor f3 domain"/>
    <property type="match status" value="1"/>
</dbReference>
<feature type="binding site" evidence="9">
    <location>
        <position position="376"/>
    </location>
    <ligand>
        <name>Zn(2+)</name>
        <dbReference type="ChEBI" id="CHEBI:29105"/>
        <note>catalytic</note>
    </ligand>
</feature>
<keyword evidence="2 11" id="KW-0031">Aminopeptidase</keyword>
<dbReference type="InterPro" id="IPR045357">
    <property type="entry name" value="Aminopeptidase_N-like_N"/>
</dbReference>
<evidence type="ECO:0000256" key="2">
    <source>
        <dbReference type="ARBA" id="ARBA00022438"/>
    </source>
</evidence>
<keyword evidence="16" id="KW-1185">Reference proteome</keyword>
<dbReference type="FunFam" id="1.10.390.10:FF:000001">
    <property type="entry name" value="Aminopeptidase"/>
    <property type="match status" value="1"/>
</dbReference>
<dbReference type="PANTHER" id="PTHR11533">
    <property type="entry name" value="PROTEASE M1 ZINC METALLOPROTEASE"/>
    <property type="match status" value="1"/>
</dbReference>
<gene>
    <name evidence="15" type="ORF">EGW08_007954</name>
</gene>
<keyword evidence="7 11" id="KW-0482">Metalloprotease</keyword>
<sequence length="789" mass="88935">VYRYLHQFHRITLGITNDLTFITTALAGPLATRLTLISIRSRFCFTKSRLYIAYIKNLGPISTMANEKRPFLRLPTNVSPILYEVKLQPDLRKLTFRGWENISVKVKDPTNKIVLNAFEIVVETAKLEGKDTGKLQSAEISTIVEDEKVEFSFPEVIKPGEYNLHLEFTGILNDQLRGFYRNKYKTADGEVRYAAGTHFEATGARRAYPCWDEPAIKAKFVFTLVVPRDRVAVSNMPVEKEVASPTDPDLKELTFGVTPVMSTYLTAFVVGEYDFVEDKTPDGTPVRVYTPLGQKEWGKFALEVATRSLPYYEWYFNVPYGLPKLDLITLTEFPIGAMENWGLVTYRESCLLVDPVNSSAKTRNYVALIVAHELSHNWFGNLVTMDWWTDLWLKEGFATWIEYQCIDALYPEFNVWSQFIKDDQSRALCLDALSNSHPVEVQVGHPAEIDEIFDVISYQKGASLIRMLQAHIGDEAFRKGMTLYLTRHQFSNTRTSDMWAAMGEASGEDVASVMDTWTSQMGFPLVKVVEEVAQSDSNARSVTLSQQKFSSQADSPASNSMWKVPFSVTTSRSPSTPVLRGVLKGASVTVRVPNCRPGDWIKINPNQSMFYHVQYEPESLARLMPAMRDGVLPPEDRIGLLTDLFALARANCVDIVDVLRAAASFRAESNFAVCGKLASGLAGLSPLVQQACQDEKEKFQKFTINIFSDMGRRLGWDAAEDETHSNKLMRETVLTRLGSAGHEDTKVEAFRRFEDHCQGVRVLSGDIRTPVYATVLTHGDSKIFDQLMK</sequence>
<evidence type="ECO:0000256" key="9">
    <source>
        <dbReference type="PIRSR" id="PIRSR634016-3"/>
    </source>
</evidence>
<accession>A0A3S1A721</accession>
<feature type="domain" description="Peptidase M1 membrane alanine aminopeptidase" evidence="12">
    <location>
        <begin position="300"/>
        <end position="517"/>
    </location>
</feature>
<feature type="non-terminal residue" evidence="15">
    <location>
        <position position="789"/>
    </location>
</feature>
<evidence type="ECO:0000256" key="7">
    <source>
        <dbReference type="ARBA" id="ARBA00023049"/>
    </source>
</evidence>
<evidence type="ECO:0000313" key="16">
    <source>
        <dbReference type="Proteomes" id="UP000271974"/>
    </source>
</evidence>
<evidence type="ECO:0000256" key="11">
    <source>
        <dbReference type="RuleBase" id="RU364040"/>
    </source>
</evidence>
<dbReference type="CDD" id="cd09601">
    <property type="entry name" value="M1_APN-Q_like"/>
    <property type="match status" value="1"/>
</dbReference>
<organism evidence="15 16">
    <name type="scientific">Elysia chlorotica</name>
    <name type="common">Eastern emerald elysia</name>
    <name type="synonym">Sea slug</name>
    <dbReference type="NCBI Taxonomy" id="188477"/>
    <lineage>
        <taxon>Eukaryota</taxon>
        <taxon>Metazoa</taxon>
        <taxon>Spiralia</taxon>
        <taxon>Lophotrochozoa</taxon>
        <taxon>Mollusca</taxon>
        <taxon>Gastropoda</taxon>
        <taxon>Heterobranchia</taxon>
        <taxon>Euthyneura</taxon>
        <taxon>Panpulmonata</taxon>
        <taxon>Sacoglossa</taxon>
        <taxon>Placobranchoidea</taxon>
        <taxon>Plakobranchidae</taxon>
        <taxon>Elysia</taxon>
    </lineage>
</organism>
<dbReference type="GO" id="GO:0005737">
    <property type="term" value="C:cytoplasm"/>
    <property type="evidence" value="ECO:0007669"/>
    <property type="project" value="TreeGrafter"/>
</dbReference>
<feature type="domain" description="ERAP1-like C-terminal" evidence="13">
    <location>
        <begin position="600"/>
        <end position="789"/>
    </location>
</feature>
<dbReference type="EC" id="3.4.11.-" evidence="11"/>
<keyword evidence="3 11" id="KW-0645">Protease</keyword>
<keyword evidence="5 11" id="KW-0378">Hydrolase</keyword>